<dbReference type="AlphaFoldDB" id="A0A133UJP3"/>
<evidence type="ECO:0000256" key="1">
    <source>
        <dbReference type="SAM" id="Phobius"/>
    </source>
</evidence>
<name>A0A133UJP3_9EURY</name>
<comment type="caution">
    <text evidence="2">The sequence shown here is derived from an EMBL/GenBank/DDBJ whole genome shotgun (WGS) entry which is preliminary data.</text>
</comment>
<reference evidence="2 3" key="1">
    <citation type="journal article" date="2016" name="Sci. Rep.">
        <title>Metabolic traits of an uncultured archaeal lineage -MSBL1- from brine pools of the Red Sea.</title>
        <authorList>
            <person name="Mwirichia R."/>
            <person name="Alam I."/>
            <person name="Rashid M."/>
            <person name="Vinu M."/>
            <person name="Ba-Alawi W."/>
            <person name="Anthony Kamau A."/>
            <person name="Kamanda Ngugi D."/>
            <person name="Goker M."/>
            <person name="Klenk H.P."/>
            <person name="Bajic V."/>
            <person name="Stingl U."/>
        </authorList>
    </citation>
    <scope>NUCLEOTIDE SEQUENCE [LARGE SCALE GENOMIC DNA]</scope>
    <source>
        <strain evidence="2">SCGC-AAA259E19</strain>
    </source>
</reference>
<feature type="transmembrane region" description="Helical" evidence="1">
    <location>
        <begin position="391"/>
        <end position="412"/>
    </location>
</feature>
<keyword evidence="3" id="KW-1185">Reference proteome</keyword>
<evidence type="ECO:0000313" key="3">
    <source>
        <dbReference type="Proteomes" id="UP000070284"/>
    </source>
</evidence>
<dbReference type="EMBL" id="LHXO01000059">
    <property type="protein sequence ID" value="KXA94419.1"/>
    <property type="molecule type" value="Genomic_DNA"/>
</dbReference>
<accession>A0A133UJP3</accession>
<dbReference type="Proteomes" id="UP000070284">
    <property type="component" value="Unassembled WGS sequence"/>
</dbReference>
<keyword evidence="1" id="KW-0812">Transmembrane</keyword>
<protein>
    <submittedName>
        <fullName evidence="2">Uncharacterized protein</fullName>
    </submittedName>
</protein>
<organism evidence="2 3">
    <name type="scientific">candidate division MSBL1 archaeon SCGC-AAA259E19</name>
    <dbReference type="NCBI Taxonomy" id="1698264"/>
    <lineage>
        <taxon>Archaea</taxon>
        <taxon>Methanobacteriati</taxon>
        <taxon>Methanobacteriota</taxon>
        <taxon>candidate division MSBL1</taxon>
    </lineage>
</organism>
<keyword evidence="1" id="KW-0472">Membrane</keyword>
<gene>
    <name evidence="2" type="ORF">AKJ65_04465</name>
</gene>
<keyword evidence="1" id="KW-1133">Transmembrane helix</keyword>
<evidence type="ECO:0000313" key="2">
    <source>
        <dbReference type="EMBL" id="KXA94419.1"/>
    </source>
</evidence>
<feature type="transmembrane region" description="Helical" evidence="1">
    <location>
        <begin position="7"/>
        <end position="27"/>
    </location>
</feature>
<proteinExistence type="predicted"/>
<sequence length="416" mass="47726">MSRKDYLKILLVIGIFVTVNLFPLNLIEGGTPDFSLSLYPDIPYNQTYLAKDTTLTILVQNNGTGAGEIKYKISKKSENLFVNGRDGEKLPVQEGIRVEKNENYWQSFALLPLSIEQDNFRLKLTLTDAEDNILAIQDFVLELFRPNMSGERISSIARKQGLGENVSTFLIPRYQRYWHVDRDEVGKADLGYVWLATGENYNVLINDENGEVIAENLKLPWDVTAPKSGKTSAWNGSNFENKYIPTMEVEGDTSYNEERLELYFATNENKPAWVSRRIFYWTSENLVEGMNQEVPDTERLELWASAVNGEKLFTISDFHHCAFRYPYVDSYTITEGVHSPIPSEIGLQMWFSATANYKDVYPDAEIAHDRLGTTEYEHPISRSIFEENSTLLYRNLIGSGFVLVIFLVSFLFNKWK</sequence>